<sequence>MLCICLSVVTCFCIPMIFMYDLELHHFLRMIPHDAGSEDVTTTGKMSSNGDNTTIHSNTVNAREVLDYKTNVLGIRKTGQVGYMVYDCSNAHHGECGGWSDRLSGMLSVYVIALVTNQTFLVHHDNPCPLQDYLDYKGHNWVFNQARMEAKQLSHQYLPFYCKVPVAIRSNRLDRLFVTFHKEINFVRMNWDYTEHFRASKGIGKTVPWITTLQYSDIYKHFFNSLFVLKKELNDNLDSIKRQKQFACAHIRMGESGTVRTTLPQLVDIWRFLKQKERQKFSIFVATDSNSVRKKANKLFPRSIVDIDGIITHIDITKKGDLCAGFRKAMLDFFMLTRCEALLITRSGFGILAAYLREQHKLHCLTPNGVVSCTRFTIHDIYPTPILSPF</sequence>
<proteinExistence type="predicted"/>
<organism evidence="1 2">
    <name type="scientific">Mizuhopecten yessoensis</name>
    <name type="common">Japanese scallop</name>
    <name type="synonym">Patinopecten yessoensis</name>
    <dbReference type="NCBI Taxonomy" id="6573"/>
    <lineage>
        <taxon>Eukaryota</taxon>
        <taxon>Metazoa</taxon>
        <taxon>Spiralia</taxon>
        <taxon>Lophotrochozoa</taxon>
        <taxon>Mollusca</taxon>
        <taxon>Bivalvia</taxon>
        <taxon>Autobranchia</taxon>
        <taxon>Pteriomorphia</taxon>
        <taxon>Pectinida</taxon>
        <taxon>Pectinoidea</taxon>
        <taxon>Pectinidae</taxon>
        <taxon>Mizuhopecten</taxon>
    </lineage>
</organism>
<evidence type="ECO:0008006" key="3">
    <source>
        <dbReference type="Google" id="ProtNLM"/>
    </source>
</evidence>
<dbReference type="Proteomes" id="UP000242188">
    <property type="component" value="Unassembled WGS sequence"/>
</dbReference>
<dbReference type="EMBL" id="NEDP02005445">
    <property type="protein sequence ID" value="OWF40799.1"/>
    <property type="molecule type" value="Genomic_DNA"/>
</dbReference>
<reference evidence="1 2" key="1">
    <citation type="journal article" date="2017" name="Nat. Ecol. Evol.">
        <title>Scallop genome provides insights into evolution of bilaterian karyotype and development.</title>
        <authorList>
            <person name="Wang S."/>
            <person name="Zhang J."/>
            <person name="Jiao W."/>
            <person name="Li J."/>
            <person name="Xun X."/>
            <person name="Sun Y."/>
            <person name="Guo X."/>
            <person name="Huan P."/>
            <person name="Dong B."/>
            <person name="Zhang L."/>
            <person name="Hu X."/>
            <person name="Sun X."/>
            <person name="Wang J."/>
            <person name="Zhao C."/>
            <person name="Wang Y."/>
            <person name="Wang D."/>
            <person name="Huang X."/>
            <person name="Wang R."/>
            <person name="Lv J."/>
            <person name="Li Y."/>
            <person name="Zhang Z."/>
            <person name="Liu B."/>
            <person name="Lu W."/>
            <person name="Hui Y."/>
            <person name="Liang J."/>
            <person name="Zhou Z."/>
            <person name="Hou R."/>
            <person name="Li X."/>
            <person name="Liu Y."/>
            <person name="Li H."/>
            <person name="Ning X."/>
            <person name="Lin Y."/>
            <person name="Zhao L."/>
            <person name="Xing Q."/>
            <person name="Dou J."/>
            <person name="Li Y."/>
            <person name="Mao J."/>
            <person name="Guo H."/>
            <person name="Dou H."/>
            <person name="Li T."/>
            <person name="Mu C."/>
            <person name="Jiang W."/>
            <person name="Fu Q."/>
            <person name="Fu X."/>
            <person name="Miao Y."/>
            <person name="Liu J."/>
            <person name="Yu Q."/>
            <person name="Li R."/>
            <person name="Liao H."/>
            <person name="Li X."/>
            <person name="Kong Y."/>
            <person name="Jiang Z."/>
            <person name="Chourrout D."/>
            <person name="Li R."/>
            <person name="Bao Z."/>
        </authorList>
    </citation>
    <scope>NUCLEOTIDE SEQUENCE [LARGE SCALE GENOMIC DNA]</scope>
    <source>
        <strain evidence="1 2">PY_sf001</strain>
    </source>
</reference>
<accession>A0A210PWE3</accession>
<gene>
    <name evidence="1" type="ORF">KP79_PYT13369</name>
</gene>
<dbReference type="OrthoDB" id="428346at2759"/>
<dbReference type="Gene3D" id="3.40.50.11350">
    <property type="match status" value="1"/>
</dbReference>
<evidence type="ECO:0000313" key="1">
    <source>
        <dbReference type="EMBL" id="OWF40799.1"/>
    </source>
</evidence>
<protein>
    <recommendedName>
        <fullName evidence="3">Alpha-(1,6)-fucosyltransferase</fullName>
    </recommendedName>
</protein>
<dbReference type="AlphaFoldDB" id="A0A210PWE3"/>
<evidence type="ECO:0000313" key="2">
    <source>
        <dbReference type="Proteomes" id="UP000242188"/>
    </source>
</evidence>
<comment type="caution">
    <text evidence="1">The sequence shown here is derived from an EMBL/GenBank/DDBJ whole genome shotgun (WGS) entry which is preliminary data.</text>
</comment>
<keyword evidence="2" id="KW-1185">Reference proteome</keyword>
<name>A0A210PWE3_MIZYE</name>